<comment type="similarity">
    <text evidence="2">Belongs to the HSF family.</text>
</comment>
<feature type="domain" description="HSF-type DNA-binding" evidence="6">
    <location>
        <begin position="82"/>
        <end position="120"/>
    </location>
</feature>
<evidence type="ECO:0000259" key="6">
    <source>
        <dbReference type="Pfam" id="PF00447"/>
    </source>
</evidence>
<reference evidence="7" key="1">
    <citation type="submission" date="2025-08" db="UniProtKB">
        <authorList>
            <consortium name="Ensembl"/>
        </authorList>
    </citation>
    <scope>IDENTIFICATION</scope>
</reference>
<keyword evidence="4" id="KW-0539">Nucleus</keyword>
<keyword evidence="3" id="KW-0238">DNA-binding</keyword>
<dbReference type="GO" id="GO:0003700">
    <property type="term" value="F:DNA-binding transcription factor activity"/>
    <property type="evidence" value="ECO:0007669"/>
    <property type="project" value="InterPro"/>
</dbReference>
<reference evidence="7" key="2">
    <citation type="submission" date="2025-09" db="UniProtKB">
        <authorList>
            <consortium name="Ensembl"/>
        </authorList>
    </citation>
    <scope>IDENTIFICATION</scope>
</reference>
<comment type="subcellular location">
    <subcellularLocation>
        <location evidence="1">Nucleus</location>
    </subcellularLocation>
</comment>
<name>A0A8C0FWV2_BUBBB</name>
<dbReference type="Gene3D" id="1.10.10.10">
    <property type="entry name" value="Winged helix-like DNA-binding domain superfamily/Winged helix DNA-binding domain"/>
    <property type="match status" value="1"/>
</dbReference>
<protein>
    <recommendedName>
        <fullName evidence="6">HSF-type DNA-binding domain-containing protein</fullName>
    </recommendedName>
</protein>
<dbReference type="AlphaFoldDB" id="A0A8C0FWV2"/>
<evidence type="ECO:0000313" key="8">
    <source>
        <dbReference type="Proteomes" id="UP000694567"/>
    </source>
</evidence>
<dbReference type="Proteomes" id="UP000694567">
    <property type="component" value="Unplaced"/>
</dbReference>
<dbReference type="Pfam" id="PF00447">
    <property type="entry name" value="HSF_DNA-bind"/>
    <property type="match status" value="1"/>
</dbReference>
<accession>A0A8C0FWV2</accession>
<dbReference type="InterPro" id="IPR036388">
    <property type="entry name" value="WH-like_DNA-bd_sf"/>
</dbReference>
<evidence type="ECO:0000256" key="2">
    <source>
        <dbReference type="ARBA" id="ARBA00006403"/>
    </source>
</evidence>
<evidence type="ECO:0000256" key="4">
    <source>
        <dbReference type="ARBA" id="ARBA00023242"/>
    </source>
</evidence>
<dbReference type="GO" id="GO:0043565">
    <property type="term" value="F:sequence-specific DNA binding"/>
    <property type="evidence" value="ECO:0007669"/>
    <property type="project" value="InterPro"/>
</dbReference>
<evidence type="ECO:0000256" key="5">
    <source>
        <dbReference type="SAM" id="MobiDB-lite"/>
    </source>
</evidence>
<dbReference type="GO" id="GO:0005634">
    <property type="term" value="C:nucleus"/>
    <property type="evidence" value="ECO:0007669"/>
    <property type="project" value="UniProtKB-SubCell"/>
</dbReference>
<dbReference type="InterPro" id="IPR000232">
    <property type="entry name" value="HSF_DNA-bd"/>
</dbReference>
<dbReference type="SUPFAM" id="SSF46785">
    <property type="entry name" value="Winged helix' DNA-binding domain"/>
    <property type="match status" value="1"/>
</dbReference>
<evidence type="ECO:0000313" key="7">
    <source>
        <dbReference type="Ensembl" id="ENSBOBP00000023530.1"/>
    </source>
</evidence>
<dbReference type="InterPro" id="IPR036390">
    <property type="entry name" value="WH_DNA-bd_sf"/>
</dbReference>
<evidence type="ECO:0000256" key="3">
    <source>
        <dbReference type="ARBA" id="ARBA00023125"/>
    </source>
</evidence>
<sequence>MEPPSPETSQASNPEGSAWWPASPSPSRPGGDMGASWDAATGPLPQENAVQAFVDDSWAPMTCHLLLEDICANTSLASAQLFLQKLWKVVNSQRFQSIWWGDDGNCIVIAKKLFRTEVLGR</sequence>
<evidence type="ECO:0000256" key="1">
    <source>
        <dbReference type="ARBA" id="ARBA00004123"/>
    </source>
</evidence>
<feature type="region of interest" description="Disordered" evidence="5">
    <location>
        <begin position="1"/>
        <end position="42"/>
    </location>
</feature>
<organism evidence="7 8">
    <name type="scientific">Bubo bubo</name>
    <name type="common">Eurasian eagle-owl</name>
    <name type="synonym">Strix bubo</name>
    <dbReference type="NCBI Taxonomy" id="30461"/>
    <lineage>
        <taxon>Eukaryota</taxon>
        <taxon>Metazoa</taxon>
        <taxon>Chordata</taxon>
        <taxon>Craniata</taxon>
        <taxon>Vertebrata</taxon>
        <taxon>Euteleostomi</taxon>
        <taxon>Archelosauria</taxon>
        <taxon>Archosauria</taxon>
        <taxon>Dinosauria</taxon>
        <taxon>Saurischia</taxon>
        <taxon>Theropoda</taxon>
        <taxon>Coelurosauria</taxon>
        <taxon>Aves</taxon>
        <taxon>Neognathae</taxon>
        <taxon>Neoaves</taxon>
        <taxon>Telluraves</taxon>
        <taxon>Strigiformes</taxon>
        <taxon>Strigidae</taxon>
        <taxon>Bubo</taxon>
    </lineage>
</organism>
<proteinExistence type="inferred from homology"/>
<dbReference type="Ensembl" id="ENSBOBT00000024047.1">
    <property type="protein sequence ID" value="ENSBOBP00000023530.1"/>
    <property type="gene ID" value="ENSBOBG00000014076.1"/>
</dbReference>
<keyword evidence="8" id="KW-1185">Reference proteome</keyword>